<dbReference type="Pfam" id="PF24842">
    <property type="entry name" value="UFD1_N2"/>
    <property type="match status" value="1"/>
</dbReference>
<dbReference type="GO" id="GO:0036503">
    <property type="term" value="P:ERAD pathway"/>
    <property type="evidence" value="ECO:0007669"/>
    <property type="project" value="TreeGrafter"/>
</dbReference>
<dbReference type="Proteomes" id="UP000614334">
    <property type="component" value="Unassembled WGS sequence"/>
</dbReference>
<organism evidence="3 4">
    <name type="scientific">Rhizoctonia solani</name>
    <dbReference type="NCBI Taxonomy" id="456999"/>
    <lineage>
        <taxon>Eukaryota</taxon>
        <taxon>Fungi</taxon>
        <taxon>Dikarya</taxon>
        <taxon>Basidiomycota</taxon>
        <taxon>Agaricomycotina</taxon>
        <taxon>Agaricomycetes</taxon>
        <taxon>Cantharellales</taxon>
        <taxon>Ceratobasidiaceae</taxon>
        <taxon>Rhizoctonia</taxon>
    </lineage>
</organism>
<feature type="compositionally biased region" description="Polar residues" evidence="1">
    <location>
        <begin position="337"/>
        <end position="354"/>
    </location>
</feature>
<name>A0A8H7M8R0_9AGAM</name>
<evidence type="ECO:0000259" key="2">
    <source>
        <dbReference type="Pfam" id="PF24842"/>
    </source>
</evidence>
<dbReference type="PANTHER" id="PTHR12555:SF13">
    <property type="entry name" value="UBIQUITIN RECOGNITION FACTOR IN ER-ASSOCIATED DEGRADATION PROTEIN 1"/>
    <property type="match status" value="1"/>
</dbReference>
<proteinExistence type="predicted"/>
<feature type="compositionally biased region" description="Basic and acidic residues" evidence="1">
    <location>
        <begin position="287"/>
        <end position="300"/>
    </location>
</feature>
<feature type="region of interest" description="Disordered" evidence="1">
    <location>
        <begin position="199"/>
        <end position="362"/>
    </location>
</feature>
<dbReference type="GO" id="GO:0031593">
    <property type="term" value="F:polyubiquitin modification-dependent protein binding"/>
    <property type="evidence" value="ECO:0007669"/>
    <property type="project" value="TreeGrafter"/>
</dbReference>
<feature type="compositionally biased region" description="Basic residues" evidence="1">
    <location>
        <begin position="264"/>
        <end position="273"/>
    </location>
</feature>
<dbReference type="PANTHER" id="PTHR12555">
    <property type="entry name" value="UBIQUITIN FUSION DEGRADATON PROTEIN 1"/>
    <property type="match status" value="1"/>
</dbReference>
<evidence type="ECO:0000313" key="3">
    <source>
        <dbReference type="EMBL" id="KAF8758389.1"/>
    </source>
</evidence>
<dbReference type="Gene3D" id="3.10.330.10">
    <property type="match status" value="1"/>
</dbReference>
<dbReference type="GO" id="GO:0034098">
    <property type="term" value="C:VCP-NPL4-UFD1 AAA ATPase complex"/>
    <property type="evidence" value="ECO:0007669"/>
    <property type="project" value="TreeGrafter"/>
</dbReference>
<evidence type="ECO:0000256" key="1">
    <source>
        <dbReference type="SAM" id="MobiDB-lite"/>
    </source>
</evidence>
<dbReference type="EMBL" id="JACYCF010000003">
    <property type="protein sequence ID" value="KAF8758389.1"/>
    <property type="molecule type" value="Genomic_DNA"/>
</dbReference>
<feature type="domain" description="Ubiquitin fusion degradation protein UFD1 N-terminal subdomain 2" evidence="2">
    <location>
        <begin position="116"/>
        <end position="195"/>
    </location>
</feature>
<feature type="compositionally biased region" description="Low complexity" evidence="1">
    <location>
        <begin position="311"/>
        <end position="320"/>
    </location>
</feature>
<reference evidence="3" key="1">
    <citation type="submission" date="2020-09" db="EMBL/GenBank/DDBJ databases">
        <title>Comparative genome analyses of four rice-infecting Rhizoctonia solani isolates reveal extensive enrichment of homogalacturonan modification genes.</title>
        <authorList>
            <person name="Lee D.-Y."/>
            <person name="Jeon J."/>
            <person name="Kim K.-T."/>
            <person name="Cheong K."/>
            <person name="Song H."/>
            <person name="Choi G."/>
            <person name="Ko J."/>
            <person name="Opiyo S.O."/>
            <person name="Zuo S."/>
            <person name="Madhav S."/>
            <person name="Lee Y.-H."/>
            <person name="Wang G.-L."/>
        </authorList>
    </citation>
    <scope>NUCLEOTIDE SEQUENCE</scope>
    <source>
        <strain evidence="3">AG1-IA B2</strain>
    </source>
</reference>
<dbReference type="GO" id="GO:0006511">
    <property type="term" value="P:ubiquitin-dependent protein catabolic process"/>
    <property type="evidence" value="ECO:0007669"/>
    <property type="project" value="InterPro"/>
</dbReference>
<sequence length="362" mass="39284">MFHDDDGMLPNPHGGLFAPSFGASSRRGRRTYDEYMKAYSMAMLPGRERANVELWRENHAAAVFTRQPIPWFFQLKNPSNQAATTHAGVLEFIAEEGCAHLPHWDPIRITNTTLPKGQFVKIQAQEKEFIEVSDPKAVYVQQTRCFDLAISLKFQYNMLTFSFLVMELKPDQPTGGGPAGINIIDTDLEVDFATPKGYVEPVRTPAAPPPTMAEKLKIDLGGSTPGSSRPGSSLGIAGPSAGPSADAPGGFDPFKGSGQTLAGRKTKGKGKSVRKIEEVDPSSTIIRTDKLRTMTTDDWRTLPGHRHPWVTTEETTPEPESTAFSGSGQTLGGGPQPSASSRPSGNKPQRQSPRQIGGKVQL</sequence>
<feature type="compositionally biased region" description="Low complexity" evidence="1">
    <location>
        <begin position="220"/>
        <end position="250"/>
    </location>
</feature>
<protein>
    <submittedName>
        <fullName evidence="3">UFD1 protein</fullName>
    </submittedName>
</protein>
<evidence type="ECO:0000313" key="4">
    <source>
        <dbReference type="Proteomes" id="UP000614334"/>
    </source>
</evidence>
<dbReference type="InterPro" id="IPR004854">
    <property type="entry name" value="Ufd1-like"/>
</dbReference>
<dbReference type="InterPro" id="IPR055418">
    <property type="entry name" value="UFD1_N2"/>
</dbReference>
<comment type="caution">
    <text evidence="3">The sequence shown here is derived from an EMBL/GenBank/DDBJ whole genome shotgun (WGS) entry which is preliminary data.</text>
</comment>
<accession>A0A8H7M8R0</accession>
<dbReference type="AlphaFoldDB" id="A0A8H7M8R0"/>
<gene>
    <name evidence="3" type="ORF">RHS01_03063</name>
</gene>